<accession>A0A6B3LXX2</accession>
<dbReference type="RefSeq" id="WP_163915167.1">
    <property type="nucleotide sequence ID" value="NZ_JAAGWD010000004.1"/>
</dbReference>
<keyword evidence="3" id="KW-1185">Reference proteome</keyword>
<dbReference type="EMBL" id="JAAGWD010000004">
    <property type="protein sequence ID" value="NEM98284.1"/>
    <property type="molecule type" value="Genomic_DNA"/>
</dbReference>
<organism evidence="2 3">
    <name type="scientific">Pontibacter burrus</name>
    <dbReference type="NCBI Taxonomy" id="2704466"/>
    <lineage>
        <taxon>Bacteria</taxon>
        <taxon>Pseudomonadati</taxon>
        <taxon>Bacteroidota</taxon>
        <taxon>Cytophagia</taxon>
        <taxon>Cytophagales</taxon>
        <taxon>Hymenobacteraceae</taxon>
        <taxon>Pontibacter</taxon>
    </lineage>
</organism>
<reference evidence="2 3" key="1">
    <citation type="submission" date="2020-02" db="EMBL/GenBank/DDBJ databases">
        <authorList>
            <person name="Kim M.K."/>
        </authorList>
    </citation>
    <scope>NUCLEOTIDE SEQUENCE [LARGE SCALE GENOMIC DNA]</scope>
    <source>
        <strain evidence="2 3">BT327</strain>
    </source>
</reference>
<proteinExistence type="predicted"/>
<comment type="caution">
    <text evidence="2">The sequence shown here is derived from an EMBL/GenBank/DDBJ whole genome shotgun (WGS) entry which is preliminary data.</text>
</comment>
<name>A0A6B3LXX2_9BACT</name>
<evidence type="ECO:0000256" key="1">
    <source>
        <dbReference type="SAM" id="SignalP"/>
    </source>
</evidence>
<feature type="chain" id="PRO_5025399982" evidence="1">
    <location>
        <begin position="22"/>
        <end position="126"/>
    </location>
</feature>
<gene>
    <name evidence="2" type="ORF">GXP69_11305</name>
</gene>
<evidence type="ECO:0000313" key="2">
    <source>
        <dbReference type="EMBL" id="NEM98284.1"/>
    </source>
</evidence>
<dbReference type="AlphaFoldDB" id="A0A6B3LXX2"/>
<keyword evidence="1" id="KW-0732">Signal</keyword>
<feature type="signal peptide" evidence="1">
    <location>
        <begin position="1"/>
        <end position="21"/>
    </location>
</feature>
<evidence type="ECO:0000313" key="3">
    <source>
        <dbReference type="Proteomes" id="UP000474777"/>
    </source>
</evidence>
<sequence length="126" mass="13923">MKHFPSCLALVLALISGNAVAQSVPTQPVETKNTVVKKPFMVLLTNGATYKLSETAIKEINPDWINEVQVVKEMEGGENLSEEFKDGIVILTFKKNVEAADRYAERVAQQNEKVTIPVPAAIRIKE</sequence>
<protein>
    <submittedName>
        <fullName evidence="2">Uncharacterized protein</fullName>
    </submittedName>
</protein>
<dbReference type="Proteomes" id="UP000474777">
    <property type="component" value="Unassembled WGS sequence"/>
</dbReference>